<feature type="region of interest" description="Disordered" evidence="1">
    <location>
        <begin position="70"/>
        <end position="90"/>
    </location>
</feature>
<dbReference type="InParanoid" id="K9TI15"/>
<dbReference type="EMBL" id="CP003607">
    <property type="protein sequence ID" value="AFY81766.1"/>
    <property type="molecule type" value="Genomic_DNA"/>
</dbReference>
<evidence type="ECO:0000313" key="3">
    <source>
        <dbReference type="Proteomes" id="UP000010367"/>
    </source>
</evidence>
<reference evidence="2 3" key="1">
    <citation type="submission" date="2012-06" db="EMBL/GenBank/DDBJ databases">
        <title>Finished chromosome of genome of Oscillatoria acuminata PCC 6304.</title>
        <authorList>
            <consortium name="US DOE Joint Genome Institute"/>
            <person name="Gugger M."/>
            <person name="Coursin T."/>
            <person name="Rippka R."/>
            <person name="Tandeau De Marsac N."/>
            <person name="Huntemann M."/>
            <person name="Wei C.-L."/>
            <person name="Han J."/>
            <person name="Detter J.C."/>
            <person name="Han C."/>
            <person name="Tapia R."/>
            <person name="Davenport K."/>
            <person name="Daligault H."/>
            <person name="Erkkila T."/>
            <person name="Gu W."/>
            <person name="Munk A.C.C."/>
            <person name="Teshima H."/>
            <person name="Xu Y."/>
            <person name="Chain P."/>
            <person name="Chen A."/>
            <person name="Krypides N."/>
            <person name="Mavromatis K."/>
            <person name="Markowitz V."/>
            <person name="Szeto E."/>
            <person name="Ivanova N."/>
            <person name="Mikhailova N."/>
            <person name="Ovchinnikova G."/>
            <person name="Pagani I."/>
            <person name="Pati A."/>
            <person name="Goodwin L."/>
            <person name="Peters L."/>
            <person name="Pitluck S."/>
            <person name="Woyke T."/>
            <person name="Kerfeld C."/>
        </authorList>
    </citation>
    <scope>NUCLEOTIDE SEQUENCE [LARGE SCALE GENOMIC DNA]</scope>
    <source>
        <strain evidence="2 3">PCC 6304</strain>
    </source>
</reference>
<keyword evidence="3" id="KW-1185">Reference proteome</keyword>
<evidence type="ECO:0000256" key="1">
    <source>
        <dbReference type="SAM" id="MobiDB-lite"/>
    </source>
</evidence>
<accession>K9TI15</accession>
<dbReference type="Proteomes" id="UP000010367">
    <property type="component" value="Chromosome"/>
</dbReference>
<dbReference type="HOGENOM" id="CLU_1894119_0_0_3"/>
<protein>
    <submittedName>
        <fullName evidence="2">Uncharacterized protein</fullName>
    </submittedName>
</protein>
<sequence length="134" mass="15260">MNSYNFQISDKFLAPPTEIGGCEPSAKFEGARWKLRRMVEVPYPEPQYSFAEGAATERLLRVVKVPYPQPKPLVPNGSATDPLEEPQESGQVWEPVDLWESLHHRTIRSTWSEPMSRSQVKITASRIQKNPSTH</sequence>
<dbReference type="KEGG" id="oac:Oscil6304_2101"/>
<organism evidence="2 3">
    <name type="scientific">Oscillatoria acuminata PCC 6304</name>
    <dbReference type="NCBI Taxonomy" id="56110"/>
    <lineage>
        <taxon>Bacteria</taxon>
        <taxon>Bacillati</taxon>
        <taxon>Cyanobacteriota</taxon>
        <taxon>Cyanophyceae</taxon>
        <taxon>Oscillatoriophycideae</taxon>
        <taxon>Oscillatoriales</taxon>
        <taxon>Oscillatoriaceae</taxon>
        <taxon>Oscillatoria</taxon>
    </lineage>
</organism>
<dbReference type="AlphaFoldDB" id="K9TI15"/>
<feature type="region of interest" description="Disordered" evidence="1">
    <location>
        <begin position="113"/>
        <end position="134"/>
    </location>
</feature>
<evidence type="ECO:0000313" key="2">
    <source>
        <dbReference type="EMBL" id="AFY81766.1"/>
    </source>
</evidence>
<proteinExistence type="predicted"/>
<name>K9TI15_9CYAN</name>
<gene>
    <name evidence="2" type="ORF">Oscil6304_2101</name>
</gene>